<gene>
    <name evidence="1" type="ORF">BpHYR1_034110</name>
</gene>
<evidence type="ECO:0000313" key="2">
    <source>
        <dbReference type="Proteomes" id="UP000276133"/>
    </source>
</evidence>
<protein>
    <submittedName>
        <fullName evidence="1">Uncharacterized protein</fullName>
    </submittedName>
</protein>
<proteinExistence type="predicted"/>
<dbReference type="EMBL" id="REGN01010216">
    <property type="protein sequence ID" value="RMZ99453.1"/>
    <property type="molecule type" value="Genomic_DNA"/>
</dbReference>
<keyword evidence="2" id="KW-1185">Reference proteome</keyword>
<organism evidence="1 2">
    <name type="scientific">Brachionus plicatilis</name>
    <name type="common">Marine rotifer</name>
    <name type="synonym">Brachionus muelleri</name>
    <dbReference type="NCBI Taxonomy" id="10195"/>
    <lineage>
        <taxon>Eukaryota</taxon>
        <taxon>Metazoa</taxon>
        <taxon>Spiralia</taxon>
        <taxon>Gnathifera</taxon>
        <taxon>Rotifera</taxon>
        <taxon>Eurotatoria</taxon>
        <taxon>Monogononta</taxon>
        <taxon>Pseudotrocha</taxon>
        <taxon>Ploima</taxon>
        <taxon>Brachionidae</taxon>
        <taxon>Brachionus</taxon>
    </lineage>
</organism>
<dbReference type="Proteomes" id="UP000276133">
    <property type="component" value="Unassembled WGS sequence"/>
</dbReference>
<sequence>MNHDFTSIPSLSSFGAFIAYEFLASLYKVLKLPSFPNCMVLTKLTLADAEQLLVWIEVGV</sequence>
<comment type="caution">
    <text evidence="1">The sequence shown here is derived from an EMBL/GenBank/DDBJ whole genome shotgun (WGS) entry which is preliminary data.</text>
</comment>
<accession>A0A3M7PKD5</accession>
<dbReference type="AlphaFoldDB" id="A0A3M7PKD5"/>
<evidence type="ECO:0000313" key="1">
    <source>
        <dbReference type="EMBL" id="RMZ99453.1"/>
    </source>
</evidence>
<name>A0A3M7PKD5_BRAPC</name>
<reference evidence="1 2" key="1">
    <citation type="journal article" date="2018" name="Sci. Rep.">
        <title>Genomic signatures of local adaptation to the degree of environmental predictability in rotifers.</title>
        <authorList>
            <person name="Franch-Gras L."/>
            <person name="Hahn C."/>
            <person name="Garcia-Roger E.M."/>
            <person name="Carmona M.J."/>
            <person name="Serra M."/>
            <person name="Gomez A."/>
        </authorList>
    </citation>
    <scope>NUCLEOTIDE SEQUENCE [LARGE SCALE GENOMIC DNA]</scope>
    <source>
        <strain evidence="1">HYR1</strain>
    </source>
</reference>